<dbReference type="AlphaFoldDB" id="A0A2P4SGU2"/>
<comment type="caution">
    <text evidence="1">The sequence shown here is derived from an EMBL/GenBank/DDBJ whole genome shotgun (WGS) entry which is preliminary data.</text>
</comment>
<evidence type="ECO:0000313" key="1">
    <source>
        <dbReference type="EMBL" id="POI23335.1"/>
    </source>
</evidence>
<reference evidence="1 2" key="1">
    <citation type="submission" date="2018-01" db="EMBL/GenBank/DDBJ databases">
        <title>Comparison of the Chinese Bamboo Partridge and Red Junglefowl genome sequences highlights the importance of demography in genome evolution.</title>
        <authorList>
            <person name="Tiley G.P."/>
            <person name="Kimball R.T."/>
            <person name="Braun E.L."/>
            <person name="Burleigh J.G."/>
        </authorList>
    </citation>
    <scope>NUCLEOTIDE SEQUENCE [LARGE SCALE GENOMIC DNA]</scope>
    <source>
        <strain evidence="1">RTK389</strain>
        <tissue evidence="1">Blood</tissue>
    </source>
</reference>
<dbReference type="EMBL" id="PPHD01049889">
    <property type="protein sequence ID" value="POI23335.1"/>
    <property type="molecule type" value="Genomic_DNA"/>
</dbReference>
<proteinExistence type="predicted"/>
<accession>A0A2P4SGU2</accession>
<protein>
    <submittedName>
        <fullName evidence="1">Uncharacterized protein</fullName>
    </submittedName>
</protein>
<evidence type="ECO:0000313" key="2">
    <source>
        <dbReference type="Proteomes" id="UP000237246"/>
    </source>
</evidence>
<sequence>MPEYGSSSRACCLRRHRLRNSSEN</sequence>
<organism evidence="1 2">
    <name type="scientific">Bambusicola thoracicus</name>
    <name type="common">Chinese bamboo-partridge</name>
    <name type="synonym">Perdix thoracica</name>
    <dbReference type="NCBI Taxonomy" id="9083"/>
    <lineage>
        <taxon>Eukaryota</taxon>
        <taxon>Metazoa</taxon>
        <taxon>Chordata</taxon>
        <taxon>Craniata</taxon>
        <taxon>Vertebrata</taxon>
        <taxon>Euteleostomi</taxon>
        <taxon>Archelosauria</taxon>
        <taxon>Archosauria</taxon>
        <taxon>Dinosauria</taxon>
        <taxon>Saurischia</taxon>
        <taxon>Theropoda</taxon>
        <taxon>Coelurosauria</taxon>
        <taxon>Aves</taxon>
        <taxon>Neognathae</taxon>
        <taxon>Galloanserae</taxon>
        <taxon>Galliformes</taxon>
        <taxon>Phasianidae</taxon>
        <taxon>Perdicinae</taxon>
        <taxon>Bambusicola</taxon>
    </lineage>
</organism>
<keyword evidence="2" id="KW-1185">Reference proteome</keyword>
<name>A0A2P4SGU2_BAMTH</name>
<gene>
    <name evidence="1" type="ORF">CIB84_012918</name>
</gene>
<dbReference type="Proteomes" id="UP000237246">
    <property type="component" value="Unassembled WGS sequence"/>
</dbReference>